<keyword evidence="2" id="KW-1003">Cell membrane</keyword>
<feature type="transmembrane region" description="Helical" evidence="6">
    <location>
        <begin position="397"/>
        <end position="418"/>
    </location>
</feature>
<proteinExistence type="predicted"/>
<comment type="subcellular location">
    <subcellularLocation>
        <location evidence="1">Membrane</location>
        <topology evidence="1">Multi-pass membrane protein</topology>
    </subcellularLocation>
</comment>
<keyword evidence="5 6" id="KW-0472">Membrane</keyword>
<dbReference type="InterPro" id="IPR036412">
    <property type="entry name" value="HAD-like_sf"/>
</dbReference>
<dbReference type="InterPro" id="IPR000537">
    <property type="entry name" value="UbiA_prenyltransferase"/>
</dbReference>
<sequence length="486" mass="53347">MASLSLSSIAGSDHHRPLCVDLDGTLIYSDMLHETVLGILRVAPLASLCLPFWLLRGKANLKQNVAMRAEFDPATLPYNLDLVDWLRQQHTLGRRLILCTASDHSIADPIARHLGVFDEVISSDGMVNLGGANKAKALVDRFGERGFDYAGNSSADLAVWEHARRAIIVNASGQVQSDAEACAEVEAVFEGRNSGFAVWRKVLRVHQWLKNALLFVPLFASHRVADGEAWMALLLAFVAFSLCASSVYIANDLLDLESDRQHPRKCKRPFAAGAVPVWQGVLLAPVLLAVSLLVAAQVSSPFLAWLVAYFGVTCLYSIQLKQLVLIDSLTLAMLYTLRIVAGAAAVGMVLSFWLLAFSVFLFLSLAFVKRFAELQVQLLHGKHKAHGRGYLTDDAPLVQMLGVTAGFSSVLVLALYLNSEDVLRMYQSPHWVWGTVPVMLFWISWVWLRAHRGEMHDDPLIFAVRDKASLSAGAAFALFLTIGTVG</sequence>
<gene>
    <name evidence="7" type="ORF">GPA26_19255</name>
</gene>
<dbReference type="Gene3D" id="3.40.50.1000">
    <property type="entry name" value="HAD superfamily/HAD-like"/>
    <property type="match status" value="1"/>
</dbReference>
<dbReference type="EMBL" id="WTVR01000046">
    <property type="protein sequence ID" value="NMF90611.1"/>
    <property type="molecule type" value="Genomic_DNA"/>
</dbReference>
<accession>A0ABX1MWB1</accession>
<feature type="transmembrane region" description="Helical" evidence="6">
    <location>
        <begin position="430"/>
        <end position="448"/>
    </location>
</feature>
<feature type="transmembrane region" description="Helical" evidence="6">
    <location>
        <begin position="270"/>
        <end position="296"/>
    </location>
</feature>
<reference evidence="7 8" key="1">
    <citation type="submission" date="2019-12" db="EMBL/GenBank/DDBJ databases">
        <title>Comparative genomics gives insights into the taxonomy of the Azoarcus-Aromatoleum group and reveals separate origins of nif in the plant-associated Azoarcus and non-plant-associated Aromatoleum sub-groups.</title>
        <authorList>
            <person name="Lafos M."/>
            <person name="Maluk M."/>
            <person name="Batista M."/>
            <person name="Junghare M."/>
            <person name="Carmona M."/>
            <person name="Faoro H."/>
            <person name="Cruz L.M."/>
            <person name="Battistoni F."/>
            <person name="De Souza E."/>
            <person name="Pedrosa F."/>
            <person name="Chen W.-M."/>
            <person name="Poole P.S."/>
            <person name="Dixon R.A."/>
            <person name="James E.K."/>
        </authorList>
    </citation>
    <scope>NUCLEOTIDE SEQUENCE [LARGE SCALE GENOMIC DNA]</scope>
    <source>
        <strain evidence="7 8">ToN1</strain>
    </source>
</reference>
<keyword evidence="8" id="KW-1185">Reference proteome</keyword>
<evidence type="ECO:0000256" key="3">
    <source>
        <dbReference type="ARBA" id="ARBA00022692"/>
    </source>
</evidence>
<name>A0ABX1MWB1_9RHOO</name>
<dbReference type="CDD" id="cd13963">
    <property type="entry name" value="PT_UbiA_2"/>
    <property type="match status" value="1"/>
</dbReference>
<evidence type="ECO:0000256" key="1">
    <source>
        <dbReference type="ARBA" id="ARBA00004141"/>
    </source>
</evidence>
<evidence type="ECO:0000256" key="2">
    <source>
        <dbReference type="ARBA" id="ARBA00022475"/>
    </source>
</evidence>
<dbReference type="Pfam" id="PF01040">
    <property type="entry name" value="UbiA"/>
    <property type="match status" value="1"/>
</dbReference>
<dbReference type="PANTHER" id="PTHR11048:SF5">
    <property type="entry name" value="DECAPRENYL-PHOSPHATE PHOSPHORIBOSYLTRANSFERASE"/>
    <property type="match status" value="1"/>
</dbReference>
<protein>
    <submittedName>
        <fullName evidence="7">UbiA family prenyltransferase</fullName>
    </submittedName>
</protein>
<keyword evidence="3 6" id="KW-0812">Transmembrane</keyword>
<feature type="transmembrane region" description="Helical" evidence="6">
    <location>
        <begin position="339"/>
        <end position="368"/>
    </location>
</feature>
<dbReference type="RefSeq" id="WP_169207947.1">
    <property type="nucleotide sequence ID" value="NZ_CP059560.1"/>
</dbReference>
<evidence type="ECO:0000313" key="7">
    <source>
        <dbReference type="EMBL" id="NMF90611.1"/>
    </source>
</evidence>
<feature type="transmembrane region" description="Helical" evidence="6">
    <location>
        <begin position="231"/>
        <end position="250"/>
    </location>
</feature>
<feature type="transmembrane region" description="Helical" evidence="6">
    <location>
        <begin position="468"/>
        <end position="485"/>
    </location>
</feature>
<dbReference type="InterPro" id="IPR044878">
    <property type="entry name" value="UbiA_sf"/>
</dbReference>
<dbReference type="CDD" id="cd07519">
    <property type="entry name" value="HAD_PTase"/>
    <property type="match status" value="1"/>
</dbReference>
<evidence type="ECO:0000256" key="4">
    <source>
        <dbReference type="ARBA" id="ARBA00022989"/>
    </source>
</evidence>
<feature type="transmembrane region" description="Helical" evidence="6">
    <location>
        <begin position="302"/>
        <end position="318"/>
    </location>
</feature>
<dbReference type="NCBIfam" id="NF006088">
    <property type="entry name" value="PRK08238.1"/>
    <property type="match status" value="1"/>
</dbReference>
<dbReference type="InterPro" id="IPR023214">
    <property type="entry name" value="HAD_sf"/>
</dbReference>
<comment type="caution">
    <text evidence="7">The sequence shown here is derived from an EMBL/GenBank/DDBJ whole genome shotgun (WGS) entry which is preliminary data.</text>
</comment>
<dbReference type="InterPro" id="IPR039653">
    <property type="entry name" value="Prenyltransferase"/>
</dbReference>
<organism evidence="7 8">
    <name type="scientific">Aromatoleum petrolei</name>
    <dbReference type="NCBI Taxonomy" id="76116"/>
    <lineage>
        <taxon>Bacteria</taxon>
        <taxon>Pseudomonadati</taxon>
        <taxon>Pseudomonadota</taxon>
        <taxon>Betaproteobacteria</taxon>
        <taxon>Rhodocyclales</taxon>
        <taxon>Rhodocyclaceae</taxon>
        <taxon>Aromatoleum</taxon>
    </lineage>
</organism>
<dbReference type="PANTHER" id="PTHR11048">
    <property type="entry name" value="PRENYLTRANSFERASES"/>
    <property type="match status" value="1"/>
</dbReference>
<evidence type="ECO:0000256" key="5">
    <source>
        <dbReference type="ARBA" id="ARBA00023136"/>
    </source>
</evidence>
<dbReference type="SUPFAM" id="SSF56784">
    <property type="entry name" value="HAD-like"/>
    <property type="match status" value="1"/>
</dbReference>
<dbReference type="Pfam" id="PF12710">
    <property type="entry name" value="HAD"/>
    <property type="match status" value="1"/>
</dbReference>
<evidence type="ECO:0000256" key="6">
    <source>
        <dbReference type="SAM" id="Phobius"/>
    </source>
</evidence>
<dbReference type="Proteomes" id="UP000652074">
    <property type="component" value="Unassembled WGS sequence"/>
</dbReference>
<dbReference type="Gene3D" id="1.10.357.140">
    <property type="entry name" value="UbiA prenyltransferase"/>
    <property type="match status" value="1"/>
</dbReference>
<keyword evidence="4 6" id="KW-1133">Transmembrane helix</keyword>
<evidence type="ECO:0000313" key="8">
    <source>
        <dbReference type="Proteomes" id="UP000652074"/>
    </source>
</evidence>